<dbReference type="InterPro" id="IPR040128">
    <property type="entry name" value="T25E4.2-like"/>
</dbReference>
<dbReference type="PANTHER" id="PTHR22714:SF5">
    <property type="entry name" value="PBPE DOMAIN-CONTAINING PROTEIN"/>
    <property type="match status" value="1"/>
</dbReference>
<evidence type="ECO:0000259" key="2">
    <source>
        <dbReference type="Pfam" id="PF00497"/>
    </source>
</evidence>
<keyword evidence="4" id="KW-1185">Reference proteome</keyword>
<dbReference type="AlphaFoldDB" id="A0A9P1IA08"/>
<feature type="transmembrane region" description="Helical" evidence="1">
    <location>
        <begin position="186"/>
        <end position="205"/>
    </location>
</feature>
<keyword evidence="1" id="KW-1133">Transmembrane helix</keyword>
<reference evidence="3" key="1">
    <citation type="submission" date="2022-11" db="EMBL/GenBank/DDBJ databases">
        <authorList>
            <person name="Kikuchi T."/>
        </authorList>
    </citation>
    <scope>NUCLEOTIDE SEQUENCE</scope>
    <source>
        <strain evidence="3">PS1010</strain>
    </source>
</reference>
<dbReference type="InterPro" id="IPR001638">
    <property type="entry name" value="Solute-binding_3/MltF_N"/>
</dbReference>
<feature type="domain" description="Solute-binding protein family 3/N-terminal" evidence="2">
    <location>
        <begin position="23"/>
        <end position="172"/>
    </location>
</feature>
<dbReference type="Pfam" id="PF00497">
    <property type="entry name" value="SBP_bac_3"/>
    <property type="match status" value="1"/>
</dbReference>
<evidence type="ECO:0000256" key="1">
    <source>
        <dbReference type="SAM" id="Phobius"/>
    </source>
</evidence>
<comment type="caution">
    <text evidence="3">The sequence shown here is derived from an EMBL/GenBank/DDBJ whole genome shotgun (WGS) entry which is preliminary data.</text>
</comment>
<sequence>MPHLKIAVDSSLNNKGSKFKIRQQVGLEIEQCETLMKALKWTYEFVHYHNQIGHVMQNGTATGMLGDIQSGKIDMACGRFRMTPDRVEALKFTYPTEIEVNQVYLINDPQKSEDIGFLFRPFSTYVWLLISVTIVIVSLIFFVLRFVEFSSMKEDETMYSCVHTTIAQMLSSTFNVEIRIHRKSNFFAYHFFSAIWLLCWFHVFIDYYTSELSGMLVVSDKKQMPFDDFYGFIHQLRKGTYRLLTTSPDRLPECPPDISSSTCSALFSEILSQNSPVFGDSSLLNDPEFVKNQKVPVVGFGWYPGQRISSKFSIFTQESFKSSVWLIKDFAVCPAGFIVRPKFSYLSDLNDAIIRMLPAFATIDNHYTPSYPVLSLFEKPAKSSFTLNQLSSIFVFHFSASFLASMILLAEIILVKFDMSRQPLD</sequence>
<dbReference type="Proteomes" id="UP001152747">
    <property type="component" value="Unassembled WGS sequence"/>
</dbReference>
<dbReference type="Gene3D" id="3.40.190.10">
    <property type="entry name" value="Periplasmic binding protein-like II"/>
    <property type="match status" value="1"/>
</dbReference>
<keyword evidence="1" id="KW-0472">Membrane</keyword>
<proteinExistence type="predicted"/>
<evidence type="ECO:0000313" key="3">
    <source>
        <dbReference type="EMBL" id="CAI5442097.1"/>
    </source>
</evidence>
<feature type="transmembrane region" description="Helical" evidence="1">
    <location>
        <begin position="125"/>
        <end position="144"/>
    </location>
</feature>
<organism evidence="3 4">
    <name type="scientific">Caenorhabditis angaria</name>
    <dbReference type="NCBI Taxonomy" id="860376"/>
    <lineage>
        <taxon>Eukaryota</taxon>
        <taxon>Metazoa</taxon>
        <taxon>Ecdysozoa</taxon>
        <taxon>Nematoda</taxon>
        <taxon>Chromadorea</taxon>
        <taxon>Rhabditida</taxon>
        <taxon>Rhabditina</taxon>
        <taxon>Rhabditomorpha</taxon>
        <taxon>Rhabditoidea</taxon>
        <taxon>Rhabditidae</taxon>
        <taxon>Peloderinae</taxon>
        <taxon>Caenorhabditis</taxon>
    </lineage>
</organism>
<protein>
    <recommendedName>
        <fullName evidence="2">Solute-binding protein family 3/N-terminal domain-containing protein</fullName>
    </recommendedName>
</protein>
<dbReference type="EMBL" id="CANHGI010000002">
    <property type="protein sequence ID" value="CAI5442097.1"/>
    <property type="molecule type" value="Genomic_DNA"/>
</dbReference>
<name>A0A9P1IA08_9PELO</name>
<accession>A0A9P1IA08</accession>
<gene>
    <name evidence="3" type="ORF">CAMP_LOCUS4734</name>
</gene>
<keyword evidence="1" id="KW-0812">Transmembrane</keyword>
<feature type="transmembrane region" description="Helical" evidence="1">
    <location>
        <begin position="393"/>
        <end position="415"/>
    </location>
</feature>
<dbReference type="SUPFAM" id="SSF53850">
    <property type="entry name" value="Periplasmic binding protein-like II"/>
    <property type="match status" value="1"/>
</dbReference>
<evidence type="ECO:0000313" key="4">
    <source>
        <dbReference type="Proteomes" id="UP001152747"/>
    </source>
</evidence>
<dbReference type="PANTHER" id="PTHR22714">
    <property type="entry name" value="PROTEIN CBG02446-RELATED"/>
    <property type="match status" value="1"/>
</dbReference>
<dbReference type="Gene3D" id="1.10.287.70">
    <property type="match status" value="1"/>
</dbReference>
<dbReference type="OrthoDB" id="5834211at2759"/>